<sequence length="246" mass="26176">MASAAPKYLELAAQMRLRIEQQPVGTPVPSERDLALESGVSRMTARRAIEVLVAEGRITREVGRGSFVARPTLSLPLTLSSFSEDVRQRGMTPSARVIEARIVPAAELAGVFGVDAVEPLVRLVRVRLADDRPMALERASLLASAAPDLLDVADFTLASLYEVLEHRYGVRFDAGTQVIQAGLVSAADGRLLDAAAGSAAFEFLRTSTASGTVLEHTVSLYPAGRFELSAAIRPTRAPGSEAPAAR</sequence>
<dbReference type="PRINTS" id="PR00035">
    <property type="entry name" value="HTHGNTR"/>
</dbReference>
<dbReference type="OrthoDB" id="7363114at2"/>
<proteinExistence type="predicted"/>
<dbReference type="SUPFAM" id="SSF64288">
    <property type="entry name" value="Chorismate lyase-like"/>
    <property type="match status" value="1"/>
</dbReference>
<evidence type="ECO:0000259" key="4">
    <source>
        <dbReference type="PROSITE" id="PS50949"/>
    </source>
</evidence>
<dbReference type="CDD" id="cd07377">
    <property type="entry name" value="WHTH_GntR"/>
    <property type="match status" value="1"/>
</dbReference>
<feature type="domain" description="HTH gntR-type" evidence="4">
    <location>
        <begin position="5"/>
        <end position="71"/>
    </location>
</feature>
<dbReference type="InterPro" id="IPR036390">
    <property type="entry name" value="WH_DNA-bd_sf"/>
</dbReference>
<gene>
    <name evidence="5" type="ORF">L332_08160</name>
</gene>
<dbReference type="PANTHER" id="PTHR44846">
    <property type="entry name" value="MANNOSYL-D-GLYCERATE TRANSPORT/METABOLISM SYSTEM REPRESSOR MNGR-RELATED"/>
    <property type="match status" value="1"/>
</dbReference>
<dbReference type="InterPro" id="IPR000524">
    <property type="entry name" value="Tscrpt_reg_HTH_GntR"/>
</dbReference>
<dbReference type="SMART" id="SM00866">
    <property type="entry name" value="UTRA"/>
    <property type="match status" value="1"/>
</dbReference>
<comment type="caution">
    <text evidence="5">The sequence shown here is derived from an EMBL/GenBank/DDBJ whole genome shotgun (WGS) entry which is preliminary data.</text>
</comment>
<dbReference type="SMART" id="SM00345">
    <property type="entry name" value="HTH_GNTR"/>
    <property type="match status" value="1"/>
</dbReference>
<dbReference type="Pfam" id="PF07702">
    <property type="entry name" value="UTRA"/>
    <property type="match status" value="1"/>
</dbReference>
<dbReference type="PROSITE" id="PS50949">
    <property type="entry name" value="HTH_GNTR"/>
    <property type="match status" value="1"/>
</dbReference>
<dbReference type="PANTHER" id="PTHR44846:SF1">
    <property type="entry name" value="MANNOSYL-D-GLYCERATE TRANSPORT_METABOLISM SYSTEM REPRESSOR MNGR-RELATED"/>
    <property type="match status" value="1"/>
</dbReference>
<dbReference type="RefSeq" id="WP_021010311.1">
    <property type="nucleotide sequence ID" value="NZ_ASHR01000021.1"/>
</dbReference>
<dbReference type="Proteomes" id="UP000016462">
    <property type="component" value="Unassembled WGS sequence"/>
</dbReference>
<dbReference type="Pfam" id="PF00392">
    <property type="entry name" value="GntR"/>
    <property type="match status" value="1"/>
</dbReference>
<dbReference type="SUPFAM" id="SSF46785">
    <property type="entry name" value="Winged helix' DNA-binding domain"/>
    <property type="match status" value="1"/>
</dbReference>
<keyword evidence="2" id="KW-0238">DNA-binding</keyword>
<dbReference type="GO" id="GO:0003677">
    <property type="term" value="F:DNA binding"/>
    <property type="evidence" value="ECO:0007669"/>
    <property type="project" value="UniProtKB-KW"/>
</dbReference>
<protein>
    <recommendedName>
        <fullName evidence="4">HTH gntR-type domain-containing protein</fullName>
    </recommendedName>
</protein>
<dbReference type="Gene3D" id="1.10.10.10">
    <property type="entry name" value="Winged helix-like DNA-binding domain superfamily/Winged helix DNA-binding domain"/>
    <property type="match status" value="1"/>
</dbReference>
<evidence type="ECO:0000313" key="6">
    <source>
        <dbReference type="Proteomes" id="UP000016462"/>
    </source>
</evidence>
<keyword evidence="3" id="KW-0804">Transcription</keyword>
<dbReference type="InterPro" id="IPR036388">
    <property type="entry name" value="WH-like_DNA-bd_sf"/>
</dbReference>
<dbReference type="InterPro" id="IPR050679">
    <property type="entry name" value="Bact_HTH_transcr_reg"/>
</dbReference>
<dbReference type="Gene3D" id="3.40.1410.10">
    <property type="entry name" value="Chorismate lyase-like"/>
    <property type="match status" value="1"/>
</dbReference>
<keyword evidence="6" id="KW-1185">Reference proteome</keyword>
<dbReference type="AlphaFoldDB" id="U1MR64"/>
<evidence type="ECO:0000256" key="2">
    <source>
        <dbReference type="ARBA" id="ARBA00023125"/>
    </source>
</evidence>
<keyword evidence="1" id="KW-0805">Transcription regulation</keyword>
<accession>U1MR64</accession>
<evidence type="ECO:0000313" key="5">
    <source>
        <dbReference type="EMBL" id="ERG64421.1"/>
    </source>
</evidence>
<evidence type="ECO:0000256" key="1">
    <source>
        <dbReference type="ARBA" id="ARBA00023015"/>
    </source>
</evidence>
<reference evidence="5 6" key="1">
    <citation type="journal article" date="2013" name="Genome Announc.">
        <title>First draft genome sequence from a member of the genus agrococcus, isolated from modern microbialites.</title>
        <authorList>
            <person name="White R.A.III."/>
            <person name="Grassa C.J."/>
            <person name="Suttle C.A."/>
        </authorList>
    </citation>
    <scope>NUCLEOTIDE SEQUENCE [LARGE SCALE GENOMIC DNA]</scope>
    <source>
        <strain evidence="5 6">RW1</strain>
    </source>
</reference>
<dbReference type="InterPro" id="IPR028978">
    <property type="entry name" value="Chorismate_lyase_/UTRA_dom_sf"/>
</dbReference>
<dbReference type="EMBL" id="ASHR01000021">
    <property type="protein sequence ID" value="ERG64421.1"/>
    <property type="molecule type" value="Genomic_DNA"/>
</dbReference>
<name>U1MR64_9MICO</name>
<evidence type="ECO:0000256" key="3">
    <source>
        <dbReference type="ARBA" id="ARBA00023163"/>
    </source>
</evidence>
<organism evidence="5 6">
    <name type="scientific">Agrococcus pavilionensis RW1</name>
    <dbReference type="NCBI Taxonomy" id="1330458"/>
    <lineage>
        <taxon>Bacteria</taxon>
        <taxon>Bacillati</taxon>
        <taxon>Actinomycetota</taxon>
        <taxon>Actinomycetes</taxon>
        <taxon>Micrococcales</taxon>
        <taxon>Microbacteriaceae</taxon>
        <taxon>Agrococcus</taxon>
    </lineage>
</organism>
<dbReference type="InterPro" id="IPR011663">
    <property type="entry name" value="UTRA"/>
</dbReference>
<dbReference type="GO" id="GO:0003700">
    <property type="term" value="F:DNA-binding transcription factor activity"/>
    <property type="evidence" value="ECO:0007669"/>
    <property type="project" value="InterPro"/>
</dbReference>
<dbReference type="GO" id="GO:0045892">
    <property type="term" value="P:negative regulation of DNA-templated transcription"/>
    <property type="evidence" value="ECO:0007669"/>
    <property type="project" value="TreeGrafter"/>
</dbReference>